<comment type="caution">
    <text evidence="2">The sequence shown here is derived from an EMBL/GenBank/DDBJ whole genome shotgun (WGS) entry which is preliminary data.</text>
</comment>
<dbReference type="InterPro" id="IPR032710">
    <property type="entry name" value="NTF2-like_dom_sf"/>
</dbReference>
<name>A0ABS1PWJ2_9ACTN</name>
<keyword evidence="3" id="KW-1185">Reference proteome</keyword>
<dbReference type="EMBL" id="JAERRG010000013">
    <property type="protein sequence ID" value="MBL1116424.1"/>
    <property type="molecule type" value="Genomic_DNA"/>
</dbReference>
<organism evidence="2 3">
    <name type="scientific">Streptomyces endocoffeicus</name>
    <dbReference type="NCBI Taxonomy" id="2898945"/>
    <lineage>
        <taxon>Bacteria</taxon>
        <taxon>Bacillati</taxon>
        <taxon>Actinomycetota</taxon>
        <taxon>Actinomycetes</taxon>
        <taxon>Kitasatosporales</taxon>
        <taxon>Streptomycetaceae</taxon>
        <taxon>Streptomyces</taxon>
    </lineage>
</organism>
<sequence length="136" mass="14754">MPESSTNITVVDNFFRAVERGDVDAVRGIYASDVAIWHNDGAGDQGLEDNLVVLGLLGGAIHGMRFDVTRRADVGAGVFQQHVLRGQLPDGEQVGLDAAMYIAVNDRKITRIEEYFDVATVTHLINAAKNATDEEV</sequence>
<accession>A0ABS1PWJ2</accession>
<protein>
    <submittedName>
        <fullName evidence="2">Nuclear transport factor 2 family protein</fullName>
    </submittedName>
</protein>
<feature type="domain" description="SnoaL-like" evidence="1">
    <location>
        <begin position="11"/>
        <end position="112"/>
    </location>
</feature>
<evidence type="ECO:0000313" key="3">
    <source>
        <dbReference type="Proteomes" id="UP000621510"/>
    </source>
</evidence>
<evidence type="ECO:0000313" key="2">
    <source>
        <dbReference type="EMBL" id="MBL1116424.1"/>
    </source>
</evidence>
<proteinExistence type="predicted"/>
<dbReference type="Proteomes" id="UP000621510">
    <property type="component" value="Unassembled WGS sequence"/>
</dbReference>
<reference evidence="2 3" key="1">
    <citation type="submission" date="2021-01" db="EMBL/GenBank/DDBJ databases">
        <title>WGS of actinomycetes isolated from Thailand.</title>
        <authorList>
            <person name="Thawai C."/>
        </authorList>
    </citation>
    <scope>NUCLEOTIDE SEQUENCE [LARGE SCALE GENOMIC DNA]</scope>
    <source>
        <strain evidence="2 3">CA3R110</strain>
    </source>
</reference>
<dbReference type="Gene3D" id="3.10.450.50">
    <property type="match status" value="1"/>
</dbReference>
<dbReference type="SUPFAM" id="SSF54427">
    <property type="entry name" value="NTF2-like"/>
    <property type="match status" value="1"/>
</dbReference>
<dbReference type="Pfam" id="PF12680">
    <property type="entry name" value="SnoaL_2"/>
    <property type="match status" value="1"/>
</dbReference>
<gene>
    <name evidence="2" type="ORF">JK364_29110</name>
</gene>
<dbReference type="RefSeq" id="WP_201854307.1">
    <property type="nucleotide sequence ID" value="NZ_JAERRG010000013.1"/>
</dbReference>
<dbReference type="InterPro" id="IPR037401">
    <property type="entry name" value="SnoaL-like"/>
</dbReference>
<evidence type="ECO:0000259" key="1">
    <source>
        <dbReference type="Pfam" id="PF12680"/>
    </source>
</evidence>